<gene>
    <name evidence="3" type="ORF">SAMN04487936_106265</name>
</gene>
<dbReference type="PANTHER" id="PTHR30546">
    <property type="entry name" value="FLAVODOXIN-RELATED PROTEIN WRBA-RELATED"/>
    <property type="match status" value="1"/>
</dbReference>
<dbReference type="InterPro" id="IPR005025">
    <property type="entry name" value="FMN_Rdtase-like_dom"/>
</dbReference>
<dbReference type="GO" id="GO:0003955">
    <property type="term" value="F:NAD(P)H dehydrogenase (quinone) activity"/>
    <property type="evidence" value="ECO:0007669"/>
    <property type="project" value="InterPro"/>
</dbReference>
<dbReference type="InterPro" id="IPR010089">
    <property type="entry name" value="Flavoprotein_WrbA-like"/>
</dbReference>
<feature type="domain" description="Flavodoxin-like" evidence="2">
    <location>
        <begin position="22"/>
        <end position="208"/>
    </location>
</feature>
<dbReference type="PANTHER" id="PTHR30546:SF23">
    <property type="entry name" value="FLAVOPROTEIN-LIKE PROTEIN YCP4-RELATED"/>
    <property type="match status" value="1"/>
</dbReference>
<dbReference type="GO" id="GO:0010181">
    <property type="term" value="F:FMN binding"/>
    <property type="evidence" value="ECO:0007669"/>
    <property type="project" value="InterPro"/>
</dbReference>
<dbReference type="OrthoDB" id="9801479at2"/>
<evidence type="ECO:0000313" key="3">
    <source>
        <dbReference type="EMBL" id="SFK04174.1"/>
    </source>
</evidence>
<evidence type="ECO:0000259" key="2">
    <source>
        <dbReference type="PROSITE" id="PS50902"/>
    </source>
</evidence>
<dbReference type="NCBIfam" id="TIGR01755">
    <property type="entry name" value="flav_wrbA"/>
    <property type="match status" value="1"/>
</dbReference>
<dbReference type="PROSITE" id="PS50902">
    <property type="entry name" value="FLAVODOXIN_LIKE"/>
    <property type="match status" value="1"/>
</dbReference>
<dbReference type="AlphaFoldDB" id="A0A1I3W937"/>
<dbReference type="EMBL" id="FOSB01000006">
    <property type="protein sequence ID" value="SFK04174.1"/>
    <property type="molecule type" value="Genomic_DNA"/>
</dbReference>
<dbReference type="InterPro" id="IPR029039">
    <property type="entry name" value="Flavoprotein-like_sf"/>
</dbReference>
<dbReference type="Pfam" id="PF03358">
    <property type="entry name" value="FMN_red"/>
    <property type="match status" value="1"/>
</dbReference>
<dbReference type="RefSeq" id="WP_075036865.1">
    <property type="nucleotide sequence ID" value="NZ_FOSB01000006.1"/>
</dbReference>
<proteinExistence type="inferred from homology"/>
<dbReference type="Gene3D" id="3.40.50.360">
    <property type="match status" value="1"/>
</dbReference>
<accession>A0A1I3W937</accession>
<name>A0A1I3W937_HALDA</name>
<dbReference type="FunFam" id="3.40.50.360:FF:000001">
    <property type="entry name" value="NAD(P)H dehydrogenase (Quinone) FQR1-like"/>
    <property type="match status" value="1"/>
</dbReference>
<evidence type="ECO:0000313" key="4">
    <source>
        <dbReference type="Proteomes" id="UP000183557"/>
    </source>
</evidence>
<sequence>MGILNKLFGQEKERNTMSNVKLAIIYYSSTGTNYQMAQWAKEGAEATGAEVKLVKVPELAPQEAINSNPAWKAHAEETADVPMVEMEDLEWADAIIFSMPTRFGNLPGQMKQFLDTTGGLWANGKLINKVVSGMSSASNAHGGQEATIQALYTSMMHWGAIIAAPGYTDAVQFSSGGNPYGVSVTVDQEGNMQEDVQEAVMHQAKRTVTIATWVKQGQQQ</sequence>
<dbReference type="InterPro" id="IPR008254">
    <property type="entry name" value="Flavodoxin/NO_synth"/>
</dbReference>
<keyword evidence="4" id="KW-1185">Reference proteome</keyword>
<dbReference type="NCBIfam" id="NF002999">
    <property type="entry name" value="PRK03767.1"/>
    <property type="match status" value="1"/>
</dbReference>
<protein>
    <submittedName>
        <fullName evidence="3">NAD(P)H dehydrogenase (Quinone)</fullName>
    </submittedName>
</protein>
<dbReference type="SUPFAM" id="SSF52218">
    <property type="entry name" value="Flavoproteins"/>
    <property type="match status" value="1"/>
</dbReference>
<evidence type="ECO:0000256" key="1">
    <source>
        <dbReference type="ARBA" id="ARBA00006961"/>
    </source>
</evidence>
<comment type="similarity">
    <text evidence="1">Belongs to the WrbA family.</text>
</comment>
<dbReference type="Proteomes" id="UP000183557">
    <property type="component" value="Unassembled WGS sequence"/>
</dbReference>
<reference evidence="4" key="1">
    <citation type="submission" date="2016-10" db="EMBL/GenBank/DDBJ databases">
        <authorList>
            <person name="Varghese N."/>
            <person name="Submissions S."/>
        </authorList>
    </citation>
    <scope>NUCLEOTIDE SEQUENCE [LARGE SCALE GENOMIC DNA]</scope>
    <source>
        <strain evidence="4">CGMCC 1.3704</strain>
    </source>
</reference>
<dbReference type="GO" id="GO:0016020">
    <property type="term" value="C:membrane"/>
    <property type="evidence" value="ECO:0007669"/>
    <property type="project" value="TreeGrafter"/>
</dbReference>
<organism evidence="3 4">
    <name type="scientific">Halobacillus dabanensis</name>
    <dbReference type="NCBI Taxonomy" id="240302"/>
    <lineage>
        <taxon>Bacteria</taxon>
        <taxon>Bacillati</taxon>
        <taxon>Bacillota</taxon>
        <taxon>Bacilli</taxon>
        <taxon>Bacillales</taxon>
        <taxon>Bacillaceae</taxon>
        <taxon>Halobacillus</taxon>
    </lineage>
</organism>